<dbReference type="Gene3D" id="3.90.950.10">
    <property type="match status" value="1"/>
</dbReference>
<reference evidence="5" key="1">
    <citation type="submission" date="2020-02" db="EMBL/GenBank/DDBJ databases">
        <authorList>
            <person name="Chen W.-M."/>
        </authorList>
    </citation>
    <scope>NUCLEOTIDE SEQUENCE</scope>
    <source>
        <strain evidence="5">NBD-18</strain>
    </source>
</reference>
<accession>A0A6B2QTT2</accession>
<dbReference type="Pfam" id="PF02545">
    <property type="entry name" value="Maf"/>
    <property type="match status" value="1"/>
</dbReference>
<evidence type="ECO:0000256" key="2">
    <source>
        <dbReference type="ARBA" id="ARBA00022801"/>
    </source>
</evidence>
<evidence type="ECO:0000256" key="3">
    <source>
        <dbReference type="ARBA" id="ARBA00023080"/>
    </source>
</evidence>
<protein>
    <recommendedName>
        <fullName evidence="4">dTTP/UTP pyrophosphatase</fullName>
        <shortName evidence="4">dTTPase/UTPase</shortName>
        <ecNumber evidence="4">3.6.1.9</ecNumber>
    </recommendedName>
    <alternativeName>
        <fullName evidence="4">Nucleoside triphosphate pyrophosphatase</fullName>
    </alternativeName>
    <alternativeName>
        <fullName evidence="4">Nucleotide pyrophosphatase</fullName>
        <shortName evidence="4">Nucleotide PPase</shortName>
    </alternativeName>
</protein>
<comment type="caution">
    <text evidence="4">Lacks conserved residue(s) required for the propagation of feature annotation.</text>
</comment>
<dbReference type="InterPro" id="IPR029001">
    <property type="entry name" value="ITPase-like_fam"/>
</dbReference>
<comment type="similarity">
    <text evidence="4">Belongs to the Maf family. YhdE subfamily.</text>
</comment>
<feature type="site" description="Important for substrate specificity" evidence="4">
    <location>
        <position position="81"/>
    </location>
</feature>
<comment type="function">
    <text evidence="4">Nucleoside triphosphate pyrophosphatase that hydrolyzes dTTP and UTP. May have a dual role in cell division arrest and in preventing the incorporation of modified nucleotides into cellular nucleic acids.</text>
</comment>
<dbReference type="PANTHER" id="PTHR43213">
    <property type="entry name" value="BIFUNCTIONAL DTTP/UTP PYROPHOSPHATASE/METHYLTRANSFERASE PROTEIN-RELATED"/>
    <property type="match status" value="1"/>
</dbReference>
<comment type="subcellular location">
    <subcellularLocation>
        <location evidence="4">Cytoplasm</location>
    </subcellularLocation>
</comment>
<dbReference type="PIRSF" id="PIRSF006305">
    <property type="entry name" value="Maf"/>
    <property type="match status" value="1"/>
</dbReference>
<feature type="site" description="Important for substrate specificity" evidence="4">
    <location>
        <position position="163"/>
    </location>
</feature>
<proteinExistence type="inferred from homology"/>
<dbReference type="AlphaFoldDB" id="A0A6B2QTT2"/>
<keyword evidence="4" id="KW-0963">Cytoplasm</keyword>
<comment type="caution">
    <text evidence="5">The sequence shown here is derived from an EMBL/GenBank/DDBJ whole genome shotgun (WGS) entry which is preliminary data.</text>
</comment>
<dbReference type="GO" id="GO:0047429">
    <property type="term" value="F:nucleoside triphosphate diphosphatase activity"/>
    <property type="evidence" value="ECO:0007669"/>
    <property type="project" value="UniProtKB-EC"/>
</dbReference>
<name>A0A6B2QTT2_9BURK</name>
<dbReference type="PANTHER" id="PTHR43213:SF5">
    <property type="entry name" value="BIFUNCTIONAL DTTP_UTP PYROPHOSPHATASE_METHYLTRANSFERASE PROTEIN-RELATED"/>
    <property type="match status" value="1"/>
</dbReference>
<evidence type="ECO:0000313" key="5">
    <source>
        <dbReference type="EMBL" id="NDY82126.1"/>
    </source>
</evidence>
<comment type="catalytic activity">
    <reaction evidence="4">
        <text>UTP + H2O = UMP + diphosphate + H(+)</text>
        <dbReference type="Rhea" id="RHEA:29395"/>
        <dbReference type="ChEBI" id="CHEBI:15377"/>
        <dbReference type="ChEBI" id="CHEBI:15378"/>
        <dbReference type="ChEBI" id="CHEBI:33019"/>
        <dbReference type="ChEBI" id="CHEBI:46398"/>
        <dbReference type="ChEBI" id="CHEBI:57865"/>
        <dbReference type="EC" id="3.6.1.9"/>
    </reaction>
</comment>
<sequence length="195" mass="21220">MIYLASASPRRHQLLLQVGVEHEVIDVPSPPGEDEPRHSGETPLNYVQRTAKDKAHRAKIWLSAQDQQSYDCNRPVLTADTTVALGDDVLGKPIDANDASRILSSLSDCEHIVYTAIVLSTANREWTALSKSIVTFGKLSAQDISDYIATGEPFGKAGAYGVQGYAAKFIQKIEGSYSGIMGLPLYETAQLLKNL</sequence>
<dbReference type="InterPro" id="IPR003697">
    <property type="entry name" value="Maf-like"/>
</dbReference>
<evidence type="ECO:0000256" key="1">
    <source>
        <dbReference type="ARBA" id="ARBA00001968"/>
    </source>
</evidence>
<feature type="active site" description="Proton acceptor" evidence="4">
    <location>
        <position position="80"/>
    </location>
</feature>
<dbReference type="EMBL" id="JAAGRN010000001">
    <property type="protein sequence ID" value="NDY82126.1"/>
    <property type="molecule type" value="Genomic_DNA"/>
</dbReference>
<organism evidence="5">
    <name type="scientific">Sheuella amnicola</name>
    <dbReference type="NCBI Taxonomy" id="2707330"/>
    <lineage>
        <taxon>Bacteria</taxon>
        <taxon>Pseudomonadati</taxon>
        <taxon>Pseudomonadota</taxon>
        <taxon>Betaproteobacteria</taxon>
        <taxon>Burkholderiales</taxon>
        <taxon>Alcaligenaceae</taxon>
        <taxon>Sheuella</taxon>
    </lineage>
</organism>
<dbReference type="SUPFAM" id="SSF52972">
    <property type="entry name" value="ITPase-like"/>
    <property type="match status" value="1"/>
</dbReference>
<evidence type="ECO:0000256" key="4">
    <source>
        <dbReference type="HAMAP-Rule" id="MF_00528"/>
    </source>
</evidence>
<comment type="cofactor">
    <cofactor evidence="1 4">
        <name>a divalent metal cation</name>
        <dbReference type="ChEBI" id="CHEBI:60240"/>
    </cofactor>
</comment>
<comment type="catalytic activity">
    <reaction evidence="4">
        <text>dTTP + H2O = dTMP + diphosphate + H(+)</text>
        <dbReference type="Rhea" id="RHEA:28534"/>
        <dbReference type="ChEBI" id="CHEBI:15377"/>
        <dbReference type="ChEBI" id="CHEBI:15378"/>
        <dbReference type="ChEBI" id="CHEBI:33019"/>
        <dbReference type="ChEBI" id="CHEBI:37568"/>
        <dbReference type="ChEBI" id="CHEBI:63528"/>
        <dbReference type="EC" id="3.6.1.9"/>
    </reaction>
</comment>
<dbReference type="GO" id="GO:0009117">
    <property type="term" value="P:nucleotide metabolic process"/>
    <property type="evidence" value="ECO:0007669"/>
    <property type="project" value="UniProtKB-KW"/>
</dbReference>
<feature type="site" description="Important for substrate specificity" evidence="4">
    <location>
        <position position="10"/>
    </location>
</feature>
<keyword evidence="2 4" id="KW-0378">Hydrolase</keyword>
<keyword evidence="3 4" id="KW-0546">Nucleotide metabolism</keyword>
<dbReference type="NCBIfam" id="TIGR00172">
    <property type="entry name" value="maf"/>
    <property type="match status" value="1"/>
</dbReference>
<dbReference type="HAMAP" id="MF_00528">
    <property type="entry name" value="Maf"/>
    <property type="match status" value="1"/>
</dbReference>
<gene>
    <name evidence="5" type="ORF">G3I67_02670</name>
</gene>
<dbReference type="EC" id="3.6.1.9" evidence="4"/>
<dbReference type="GO" id="GO:0005737">
    <property type="term" value="C:cytoplasm"/>
    <property type="evidence" value="ECO:0007669"/>
    <property type="project" value="UniProtKB-SubCell"/>
</dbReference>
<dbReference type="CDD" id="cd00555">
    <property type="entry name" value="Maf"/>
    <property type="match status" value="1"/>
</dbReference>